<comment type="caution">
    <text evidence="4">The sequence shown here is derived from an EMBL/GenBank/DDBJ whole genome shotgun (WGS) entry which is preliminary data.</text>
</comment>
<dbReference type="SMART" id="SM00360">
    <property type="entry name" value="RRM"/>
    <property type="match status" value="1"/>
</dbReference>
<dbReference type="Proteomes" id="UP000886653">
    <property type="component" value="Unassembled WGS sequence"/>
</dbReference>
<evidence type="ECO:0000259" key="3">
    <source>
        <dbReference type="PROSITE" id="PS50102"/>
    </source>
</evidence>
<feature type="domain" description="RRM" evidence="3">
    <location>
        <begin position="8"/>
        <end position="77"/>
    </location>
</feature>
<proteinExistence type="predicted"/>
<gene>
    <name evidence="4" type="ORF">CROQUDRAFT_100449</name>
</gene>
<evidence type="ECO:0000313" key="4">
    <source>
        <dbReference type="EMBL" id="KAG0140195.1"/>
    </source>
</evidence>
<evidence type="ECO:0000313" key="5">
    <source>
        <dbReference type="Proteomes" id="UP000886653"/>
    </source>
</evidence>
<dbReference type="SUPFAM" id="SSF54928">
    <property type="entry name" value="RNA-binding domain, RBD"/>
    <property type="match status" value="1"/>
</dbReference>
<name>A0A9P6NAC0_9BASI</name>
<accession>A0A9P6NAC0</accession>
<dbReference type="PANTHER" id="PTHR32343">
    <property type="entry name" value="SERINE/ARGININE-RICH SPLICING FACTOR"/>
    <property type="match status" value="1"/>
</dbReference>
<organism evidence="4 5">
    <name type="scientific">Cronartium quercuum f. sp. fusiforme G11</name>
    <dbReference type="NCBI Taxonomy" id="708437"/>
    <lineage>
        <taxon>Eukaryota</taxon>
        <taxon>Fungi</taxon>
        <taxon>Dikarya</taxon>
        <taxon>Basidiomycota</taxon>
        <taxon>Pucciniomycotina</taxon>
        <taxon>Pucciniomycetes</taxon>
        <taxon>Pucciniales</taxon>
        <taxon>Coleosporiaceae</taxon>
        <taxon>Cronartium</taxon>
    </lineage>
</organism>
<keyword evidence="1" id="KW-0694">RNA-binding</keyword>
<dbReference type="InterPro" id="IPR035979">
    <property type="entry name" value="RBD_domain_sf"/>
</dbReference>
<keyword evidence="5" id="KW-1185">Reference proteome</keyword>
<protein>
    <recommendedName>
        <fullName evidence="3">RRM domain-containing protein</fullName>
    </recommendedName>
</protein>
<evidence type="ECO:0000256" key="1">
    <source>
        <dbReference type="PROSITE-ProRule" id="PRU00176"/>
    </source>
</evidence>
<dbReference type="EMBL" id="MU167466">
    <property type="protein sequence ID" value="KAG0140195.1"/>
    <property type="molecule type" value="Genomic_DNA"/>
</dbReference>
<dbReference type="GO" id="GO:0003723">
    <property type="term" value="F:RNA binding"/>
    <property type="evidence" value="ECO:0007669"/>
    <property type="project" value="UniProtKB-UniRule"/>
</dbReference>
<dbReference type="AlphaFoldDB" id="A0A9P6NAC0"/>
<feature type="region of interest" description="Disordered" evidence="2">
    <location>
        <begin position="231"/>
        <end position="268"/>
    </location>
</feature>
<dbReference type="Gene3D" id="3.30.70.330">
    <property type="match status" value="1"/>
</dbReference>
<feature type="region of interest" description="Disordered" evidence="2">
    <location>
        <begin position="71"/>
        <end position="103"/>
    </location>
</feature>
<dbReference type="PROSITE" id="PS50102">
    <property type="entry name" value="RRM"/>
    <property type="match status" value="1"/>
</dbReference>
<dbReference type="OrthoDB" id="7763451at2759"/>
<evidence type="ECO:0000256" key="2">
    <source>
        <dbReference type="SAM" id="MobiDB-lite"/>
    </source>
</evidence>
<reference evidence="4" key="1">
    <citation type="submission" date="2013-11" db="EMBL/GenBank/DDBJ databases">
        <title>Genome sequence of the fusiform rust pathogen reveals effectors for host alternation and coevolution with pine.</title>
        <authorList>
            <consortium name="DOE Joint Genome Institute"/>
            <person name="Smith K."/>
            <person name="Pendleton A."/>
            <person name="Kubisiak T."/>
            <person name="Anderson C."/>
            <person name="Salamov A."/>
            <person name="Aerts A."/>
            <person name="Riley R."/>
            <person name="Clum A."/>
            <person name="Lindquist E."/>
            <person name="Ence D."/>
            <person name="Campbell M."/>
            <person name="Kronenberg Z."/>
            <person name="Feau N."/>
            <person name="Dhillon B."/>
            <person name="Hamelin R."/>
            <person name="Burleigh J."/>
            <person name="Smith J."/>
            <person name="Yandell M."/>
            <person name="Nelson C."/>
            <person name="Grigoriev I."/>
            <person name="Davis J."/>
        </authorList>
    </citation>
    <scope>NUCLEOTIDE SEQUENCE</scope>
    <source>
        <strain evidence="4">G11</strain>
    </source>
</reference>
<dbReference type="PANTHER" id="PTHR32343:SF10">
    <property type="entry name" value="RNA-BINDING REGION RNP-1 DOMAIN-CONTAINING PROTEIN"/>
    <property type="match status" value="1"/>
</dbReference>
<feature type="compositionally biased region" description="Polar residues" evidence="2">
    <location>
        <begin position="258"/>
        <end position="268"/>
    </location>
</feature>
<sequence length="268" mass="28492">MSTTSDECTVQVSGLGPTTTEASLDQFFSFCGKIKSITRHEKTATIVFEKASAAKTSLMLNGGTLDSTTITVTGSSSSTGAGPASPNTRPTTGDGEELKQEDKPRSAIAAEYLAHGYVLGDQAIAKAIALDEQHGISNKFLDVFRKIDTKFKVQEKTAQAQAQATTRAQTIDQQTGASKKVGSLFQLGLQYYEKALASPHGSKVRDFYTKTSKQVLDVHAEAKRIAEEKAGHPVFKKKASPDLTEGAVGKEGMKASNGVPTTSVDVKQ</sequence>
<dbReference type="InterPro" id="IPR012677">
    <property type="entry name" value="Nucleotide-bd_a/b_plait_sf"/>
</dbReference>
<dbReference type="Pfam" id="PF00076">
    <property type="entry name" value="RRM_1"/>
    <property type="match status" value="1"/>
</dbReference>
<dbReference type="InterPro" id="IPR000504">
    <property type="entry name" value="RRM_dom"/>
</dbReference>